<organism evidence="3 4">
    <name type="scientific">Clostridium cochlearium</name>
    <dbReference type="NCBI Taxonomy" id="1494"/>
    <lineage>
        <taxon>Bacteria</taxon>
        <taxon>Bacillati</taxon>
        <taxon>Bacillota</taxon>
        <taxon>Clostridia</taxon>
        <taxon>Eubacteriales</taxon>
        <taxon>Clostridiaceae</taxon>
        <taxon>Clostridium</taxon>
    </lineage>
</organism>
<protein>
    <submittedName>
        <fullName evidence="3">Arylesterase</fullName>
        <ecNumber evidence="3">3.1.1.1</ecNumber>
    </submittedName>
    <submittedName>
        <fullName evidence="2">Peptidase</fullName>
    </submittedName>
</protein>
<dbReference type="InterPro" id="IPR036514">
    <property type="entry name" value="SGNH_hydro_sf"/>
</dbReference>
<keyword evidence="3" id="KW-0378">Hydrolase</keyword>
<feature type="domain" description="SGNH hydrolase-type esterase" evidence="1">
    <location>
        <begin position="5"/>
        <end position="178"/>
    </location>
</feature>
<dbReference type="InterPro" id="IPR051532">
    <property type="entry name" value="Ester_Hydrolysis_Enzymes"/>
</dbReference>
<dbReference type="EMBL" id="JABFIF010000020">
    <property type="protein sequence ID" value="NOH16649.1"/>
    <property type="molecule type" value="Genomic_DNA"/>
</dbReference>
<proteinExistence type="predicted"/>
<reference evidence="2 5" key="2">
    <citation type="submission" date="2020-05" db="EMBL/GenBank/DDBJ databases">
        <title>Draft genome sequence of Clostridium cochlearium strain AGROS13 isolated from a sheep dairy farm in New Zealand.</title>
        <authorList>
            <person name="Gupta T.B."/>
            <person name="Jauregui R."/>
            <person name="Risson A.N."/>
            <person name="Brightwell G."/>
            <person name="Maclean P."/>
        </authorList>
    </citation>
    <scope>NUCLEOTIDE SEQUENCE [LARGE SCALE GENOMIC DNA]</scope>
    <source>
        <strain evidence="2 5">AGROS13</strain>
    </source>
</reference>
<dbReference type="EC" id="3.1.1.1" evidence="3"/>
<dbReference type="PANTHER" id="PTHR30383:SF5">
    <property type="entry name" value="SGNH HYDROLASE-TYPE ESTERASE DOMAIN-CONTAINING PROTEIN"/>
    <property type="match status" value="1"/>
</dbReference>
<dbReference type="PANTHER" id="PTHR30383">
    <property type="entry name" value="THIOESTERASE 1/PROTEASE 1/LYSOPHOSPHOLIPASE L1"/>
    <property type="match status" value="1"/>
</dbReference>
<dbReference type="Proteomes" id="UP000250223">
    <property type="component" value="Unassembled WGS sequence"/>
</dbReference>
<sequence length="188" mass="21908">MKIVCIGDSITFGYGVQSNENWINILNDKLNITFINRGLNGDTSSGMLFRSYEDIIKLKPNGVIIMGGTNDFLMNYAYNKTLENITYISKEVMNYNIKVYIGIQPPTYPEVAKTFWDPYVNYEEVNIKIHNYRKNIIQFCKNKGIKFFDFFTLFNEHKNEWDSLYVDGIHPSAKGHKLISEEIIFSRL</sequence>
<dbReference type="AlphaFoldDB" id="A0A2X2WGJ1"/>
<evidence type="ECO:0000313" key="3">
    <source>
        <dbReference type="EMBL" id="SQB36693.1"/>
    </source>
</evidence>
<dbReference type="Pfam" id="PF13472">
    <property type="entry name" value="Lipase_GDSL_2"/>
    <property type="match status" value="1"/>
</dbReference>
<gene>
    <name evidence="3" type="primary">tesA</name>
    <name evidence="2" type="ORF">HMJ28_09655</name>
    <name evidence="3" type="ORF">NCTC13028_02530</name>
</gene>
<dbReference type="InterPro" id="IPR013830">
    <property type="entry name" value="SGNH_hydro"/>
</dbReference>
<dbReference type="SUPFAM" id="SSF52266">
    <property type="entry name" value="SGNH hydrolase"/>
    <property type="match status" value="1"/>
</dbReference>
<dbReference type="GO" id="GO:0004622">
    <property type="term" value="F:phosphatidylcholine lysophospholipase activity"/>
    <property type="evidence" value="ECO:0007669"/>
    <property type="project" value="TreeGrafter"/>
</dbReference>
<accession>A0A2X2WGJ1</accession>
<dbReference type="Proteomes" id="UP000528432">
    <property type="component" value="Unassembled WGS sequence"/>
</dbReference>
<dbReference type="GO" id="GO:0106435">
    <property type="term" value="F:carboxylesterase activity"/>
    <property type="evidence" value="ECO:0007669"/>
    <property type="project" value="UniProtKB-EC"/>
</dbReference>
<dbReference type="EMBL" id="UAWC01000027">
    <property type="protein sequence ID" value="SQB36693.1"/>
    <property type="molecule type" value="Genomic_DNA"/>
</dbReference>
<evidence type="ECO:0000313" key="2">
    <source>
        <dbReference type="EMBL" id="NOH16649.1"/>
    </source>
</evidence>
<dbReference type="RefSeq" id="WP_111921866.1">
    <property type="nucleotide sequence ID" value="NZ_JAAZKZ010000208.1"/>
</dbReference>
<name>A0A2X2WGJ1_CLOCO</name>
<evidence type="ECO:0000259" key="1">
    <source>
        <dbReference type="Pfam" id="PF13472"/>
    </source>
</evidence>
<reference evidence="3 4" key="1">
    <citation type="submission" date="2018-06" db="EMBL/GenBank/DDBJ databases">
        <authorList>
            <consortium name="Pathogen Informatics"/>
            <person name="Doyle S."/>
        </authorList>
    </citation>
    <scope>NUCLEOTIDE SEQUENCE [LARGE SCALE GENOMIC DNA]</scope>
    <source>
        <strain evidence="3 4">NCTC13028</strain>
    </source>
</reference>
<evidence type="ECO:0000313" key="5">
    <source>
        <dbReference type="Proteomes" id="UP000528432"/>
    </source>
</evidence>
<dbReference type="Gene3D" id="3.40.50.1110">
    <property type="entry name" value="SGNH hydrolase"/>
    <property type="match status" value="1"/>
</dbReference>
<evidence type="ECO:0000313" key="4">
    <source>
        <dbReference type="Proteomes" id="UP000250223"/>
    </source>
</evidence>